<comment type="caution">
    <text evidence="1">The sequence shown here is derived from an EMBL/GenBank/DDBJ whole genome shotgun (WGS) entry which is preliminary data.</text>
</comment>
<reference evidence="1" key="1">
    <citation type="journal article" date="2015" name="Nature">
        <title>Complex archaea that bridge the gap between prokaryotes and eukaryotes.</title>
        <authorList>
            <person name="Spang A."/>
            <person name="Saw J.H."/>
            <person name="Jorgensen S.L."/>
            <person name="Zaremba-Niedzwiedzka K."/>
            <person name="Martijn J."/>
            <person name="Lind A.E."/>
            <person name="van Eijk R."/>
            <person name="Schleper C."/>
            <person name="Guy L."/>
            <person name="Ettema T.J."/>
        </authorList>
    </citation>
    <scope>NUCLEOTIDE SEQUENCE</scope>
</reference>
<dbReference type="AlphaFoldDB" id="A0A0F8VSE9"/>
<accession>A0A0F8VSE9</accession>
<sequence length="330" mass="35418">MPIDTEAKRRRVAGVPPLPSGDIDARDRAHIAGIYFIPGLVRSKEMPRARPLPFDTRKGPLSSEDRLLPIIPPVPVIYASMPSKKITIGDRLYPFAGLVFDGPSNIASARWRKDGDAFTSVSLGDFTDILSASRFVNEVINIYGIFFYEIELTDELGNVHLAIVDALSKITLGSGKSVGRNVNFRPFADSIIAEDPSQISSIKYKVDGDTTVAKTSITRHVLFSGTHDGASNNADLIDTGRDLTTLGIKIGDIAKNVTDGSEGVITAIVGDTITATLSGGTDNDWDVSDVYEILDGATLDIIARSLEISIATGGFNSITLYVNDLSSNES</sequence>
<protein>
    <submittedName>
        <fullName evidence="1">Uncharacterized protein</fullName>
    </submittedName>
</protein>
<evidence type="ECO:0000313" key="1">
    <source>
        <dbReference type="EMBL" id="KKK47257.1"/>
    </source>
</evidence>
<feature type="non-terminal residue" evidence="1">
    <location>
        <position position="330"/>
    </location>
</feature>
<proteinExistence type="predicted"/>
<name>A0A0F8VSE9_9ZZZZ</name>
<dbReference type="EMBL" id="LAZR01069667">
    <property type="protein sequence ID" value="KKK47257.1"/>
    <property type="molecule type" value="Genomic_DNA"/>
</dbReference>
<gene>
    <name evidence="1" type="ORF">LCGC14_3157030</name>
</gene>
<organism evidence="1">
    <name type="scientific">marine sediment metagenome</name>
    <dbReference type="NCBI Taxonomy" id="412755"/>
    <lineage>
        <taxon>unclassified sequences</taxon>
        <taxon>metagenomes</taxon>
        <taxon>ecological metagenomes</taxon>
    </lineage>
</organism>